<reference evidence="1 2" key="1">
    <citation type="submission" date="2018-04" db="EMBL/GenBank/DDBJ databases">
        <title>Flavobacterium sp. nov., isolated from glacier ice.</title>
        <authorList>
            <person name="Liu Q."/>
            <person name="Xin Y.-H."/>
        </authorList>
    </citation>
    <scope>NUCLEOTIDE SEQUENCE [LARGE SCALE GENOMIC DNA]</scope>
    <source>
        <strain evidence="1 2">LB2P30</strain>
    </source>
</reference>
<dbReference type="Proteomes" id="UP000245618">
    <property type="component" value="Unassembled WGS sequence"/>
</dbReference>
<dbReference type="InterPro" id="IPR020271">
    <property type="entry name" value="Uncharacterised_MJ1172"/>
</dbReference>
<dbReference type="AlphaFoldDB" id="A0A2U1JWG5"/>
<dbReference type="Pfam" id="PF10884">
    <property type="entry name" value="DUF2683"/>
    <property type="match status" value="1"/>
</dbReference>
<dbReference type="OrthoDB" id="827255at2"/>
<evidence type="ECO:0000313" key="2">
    <source>
        <dbReference type="Proteomes" id="UP000245618"/>
    </source>
</evidence>
<protein>
    <submittedName>
        <fullName evidence="1">Uncharacterized protein</fullName>
    </submittedName>
</protein>
<organism evidence="1 2">
    <name type="scientific">Flavobacterium laiguense</name>
    <dbReference type="NCBI Taxonomy" id="2169409"/>
    <lineage>
        <taxon>Bacteria</taxon>
        <taxon>Pseudomonadati</taxon>
        <taxon>Bacteroidota</taxon>
        <taxon>Flavobacteriia</taxon>
        <taxon>Flavobacteriales</taxon>
        <taxon>Flavobacteriaceae</taxon>
        <taxon>Flavobacterium</taxon>
    </lineage>
</organism>
<keyword evidence="2" id="KW-1185">Reference proteome</keyword>
<name>A0A2U1JWG5_9FLAO</name>
<dbReference type="EMBL" id="QCZH01000006">
    <property type="protein sequence ID" value="PWA09546.1"/>
    <property type="molecule type" value="Genomic_DNA"/>
</dbReference>
<sequence>METFIVHPKNNEEKKVIKAFLEALKIKFENLTSNSTESPYDADFVDMVEENREDYKAGKGIKIDLDDIWK</sequence>
<proteinExistence type="predicted"/>
<evidence type="ECO:0000313" key="1">
    <source>
        <dbReference type="EMBL" id="PWA09546.1"/>
    </source>
</evidence>
<gene>
    <name evidence="1" type="ORF">DB891_07645</name>
</gene>
<dbReference type="RefSeq" id="WP_116762209.1">
    <property type="nucleotide sequence ID" value="NZ_QCZH01000006.1"/>
</dbReference>
<accession>A0A2U1JWG5</accession>
<comment type="caution">
    <text evidence="1">The sequence shown here is derived from an EMBL/GenBank/DDBJ whole genome shotgun (WGS) entry which is preliminary data.</text>
</comment>